<dbReference type="Gene3D" id="3.30.559.30">
    <property type="entry name" value="Nonribosomal peptide synthetase, condensation domain"/>
    <property type="match status" value="1"/>
</dbReference>
<dbReference type="SMART" id="SM00825">
    <property type="entry name" value="PKS_KS"/>
    <property type="match status" value="1"/>
</dbReference>
<evidence type="ECO:0008006" key="17">
    <source>
        <dbReference type="Google" id="ProtNLM"/>
    </source>
</evidence>
<dbReference type="InterPro" id="IPR042099">
    <property type="entry name" value="ANL_N_sf"/>
</dbReference>
<dbReference type="Pfam" id="PF00501">
    <property type="entry name" value="AMP-binding"/>
    <property type="match status" value="1"/>
</dbReference>
<evidence type="ECO:0000256" key="6">
    <source>
        <dbReference type="ARBA" id="ARBA00022737"/>
    </source>
</evidence>
<comment type="caution">
    <text evidence="15">The sequence shown here is derived from an EMBL/GenBank/DDBJ whole genome shotgun (WGS) entry which is preliminary data.</text>
</comment>
<evidence type="ECO:0000259" key="13">
    <source>
        <dbReference type="PROSITE" id="PS52004"/>
    </source>
</evidence>
<dbReference type="Gene3D" id="3.30.300.30">
    <property type="match status" value="1"/>
</dbReference>
<dbReference type="InterPro" id="IPR016035">
    <property type="entry name" value="Acyl_Trfase/lysoPLipase"/>
</dbReference>
<dbReference type="InterPro" id="IPR000873">
    <property type="entry name" value="AMP-dep_synth/lig_dom"/>
</dbReference>
<dbReference type="InterPro" id="IPR013120">
    <property type="entry name" value="FAR_NAD-bd"/>
</dbReference>
<evidence type="ECO:0000256" key="3">
    <source>
        <dbReference type="ARBA" id="ARBA00022598"/>
    </source>
</evidence>
<dbReference type="Pfam" id="PF00550">
    <property type="entry name" value="PP-binding"/>
    <property type="match status" value="2"/>
</dbReference>
<dbReference type="Gene3D" id="3.40.50.720">
    <property type="entry name" value="NAD(P)-binding Rossmann-like Domain"/>
    <property type="match status" value="2"/>
</dbReference>
<dbReference type="SUPFAM" id="SSF56801">
    <property type="entry name" value="Acetyl-CoA synthetase-like"/>
    <property type="match status" value="1"/>
</dbReference>
<keyword evidence="5" id="KW-0808">Transferase</keyword>
<dbReference type="GO" id="GO:0016491">
    <property type="term" value="F:oxidoreductase activity"/>
    <property type="evidence" value="ECO:0007669"/>
    <property type="project" value="UniProtKB-KW"/>
</dbReference>
<dbReference type="CDD" id="cd00833">
    <property type="entry name" value="PKS"/>
    <property type="match status" value="1"/>
</dbReference>
<dbReference type="InterPro" id="IPR016039">
    <property type="entry name" value="Thiolase-like"/>
</dbReference>
<reference evidence="16" key="1">
    <citation type="journal article" date="2020" name="Stud. Mycol.">
        <title>101 Dothideomycetes genomes: A test case for predicting lifestyles and emergence of pathogens.</title>
        <authorList>
            <person name="Haridas S."/>
            <person name="Albert R."/>
            <person name="Binder M."/>
            <person name="Bloem J."/>
            <person name="LaButti K."/>
            <person name="Salamov A."/>
            <person name="Andreopoulos B."/>
            <person name="Baker S."/>
            <person name="Barry K."/>
            <person name="Bills G."/>
            <person name="Bluhm B."/>
            <person name="Cannon C."/>
            <person name="Castanera R."/>
            <person name="Culley D."/>
            <person name="Daum C."/>
            <person name="Ezra D."/>
            <person name="Gonzalez J."/>
            <person name="Henrissat B."/>
            <person name="Kuo A."/>
            <person name="Liang C."/>
            <person name="Lipzen A."/>
            <person name="Lutzoni F."/>
            <person name="Magnuson J."/>
            <person name="Mondo S."/>
            <person name="Nolan M."/>
            <person name="Ohm R."/>
            <person name="Pangilinan J."/>
            <person name="Park H.-J."/>
            <person name="Ramirez L."/>
            <person name="Alfaro M."/>
            <person name="Sun H."/>
            <person name="Tritt A."/>
            <person name="Yoshinaga Y."/>
            <person name="Zwiers L.-H."/>
            <person name="Turgeon B."/>
            <person name="Goodwin S."/>
            <person name="Spatafora J."/>
            <person name="Crous P."/>
            <person name="Grigoriev I."/>
        </authorList>
    </citation>
    <scope>NUCLEOTIDE SEQUENCE [LARGE SCALE GENOMIC DNA]</scope>
    <source>
        <strain evidence="16">CBS 304.66</strain>
    </source>
</reference>
<keyword evidence="1" id="KW-0596">Phosphopantetheine</keyword>
<dbReference type="InterPro" id="IPR032821">
    <property type="entry name" value="PKS_assoc"/>
</dbReference>
<dbReference type="PROSITE" id="PS52019">
    <property type="entry name" value="PKS_MFAS_DH"/>
    <property type="match status" value="1"/>
</dbReference>
<dbReference type="GO" id="GO:0004312">
    <property type="term" value="F:fatty acid synthase activity"/>
    <property type="evidence" value="ECO:0007669"/>
    <property type="project" value="TreeGrafter"/>
</dbReference>
<organism evidence="15 16">
    <name type="scientific">Lojkania enalia</name>
    <dbReference type="NCBI Taxonomy" id="147567"/>
    <lineage>
        <taxon>Eukaryota</taxon>
        <taxon>Fungi</taxon>
        <taxon>Dikarya</taxon>
        <taxon>Ascomycota</taxon>
        <taxon>Pezizomycotina</taxon>
        <taxon>Dothideomycetes</taxon>
        <taxon>Pleosporomycetidae</taxon>
        <taxon>Pleosporales</taxon>
        <taxon>Pleosporales incertae sedis</taxon>
        <taxon>Lojkania</taxon>
    </lineage>
</organism>
<dbReference type="Gene3D" id="3.10.129.110">
    <property type="entry name" value="Polyketide synthase dehydratase"/>
    <property type="match status" value="1"/>
</dbReference>
<dbReference type="Gene3D" id="3.40.50.150">
    <property type="entry name" value="Vaccinia Virus protein VP39"/>
    <property type="match status" value="1"/>
</dbReference>
<dbReference type="InterPro" id="IPR014031">
    <property type="entry name" value="Ketoacyl_synth_C"/>
</dbReference>
<dbReference type="InterPro" id="IPR018201">
    <property type="entry name" value="Ketoacyl_synth_AS"/>
</dbReference>
<dbReference type="InterPro" id="IPR020845">
    <property type="entry name" value="AMP-binding_CS"/>
</dbReference>
<dbReference type="GO" id="GO:0004315">
    <property type="term" value="F:3-oxoacyl-[acyl-carrier-protein] synthase activity"/>
    <property type="evidence" value="ECO:0007669"/>
    <property type="project" value="InterPro"/>
</dbReference>
<keyword evidence="4" id="KW-0489">Methyltransferase</keyword>
<dbReference type="Gene3D" id="3.30.70.3290">
    <property type="match status" value="1"/>
</dbReference>
<evidence type="ECO:0000256" key="9">
    <source>
        <dbReference type="ARBA" id="ARBA00029454"/>
    </source>
</evidence>
<dbReference type="InterPro" id="IPR049900">
    <property type="entry name" value="PKS_mFAS_DH"/>
</dbReference>
<dbReference type="GO" id="GO:0009403">
    <property type="term" value="P:toxin biosynthetic process"/>
    <property type="evidence" value="ECO:0007669"/>
    <property type="project" value="UniProtKB-ARBA"/>
</dbReference>
<dbReference type="CDD" id="cd05930">
    <property type="entry name" value="A_NRPS"/>
    <property type="match status" value="1"/>
</dbReference>
<dbReference type="GO" id="GO:0016874">
    <property type="term" value="F:ligase activity"/>
    <property type="evidence" value="ECO:0007669"/>
    <property type="project" value="UniProtKB-KW"/>
</dbReference>
<dbReference type="Gene3D" id="3.40.47.10">
    <property type="match status" value="1"/>
</dbReference>
<dbReference type="InterPro" id="IPR042104">
    <property type="entry name" value="PKS_dehydratase_sf"/>
</dbReference>
<dbReference type="InterPro" id="IPR020807">
    <property type="entry name" value="PKS_DH"/>
</dbReference>
<dbReference type="PROSITE" id="PS00012">
    <property type="entry name" value="PHOSPHOPANTETHEINE"/>
    <property type="match status" value="2"/>
</dbReference>
<dbReference type="Gene3D" id="3.40.366.10">
    <property type="entry name" value="Malonyl-Coenzyme A Acyl Carrier Protein, domain 2"/>
    <property type="match status" value="1"/>
</dbReference>
<dbReference type="InterPro" id="IPR020806">
    <property type="entry name" value="PKS_PP-bd"/>
</dbReference>
<dbReference type="InterPro" id="IPR013968">
    <property type="entry name" value="PKS_KR"/>
</dbReference>
<feature type="active site" description="Proton donor; for dehydratase activity" evidence="10">
    <location>
        <position position="1150"/>
    </location>
</feature>
<dbReference type="InterPro" id="IPR045851">
    <property type="entry name" value="AMP-bd_C_sf"/>
</dbReference>
<dbReference type="Proteomes" id="UP000800093">
    <property type="component" value="Unassembled WGS sequence"/>
</dbReference>
<dbReference type="SMART" id="SM00823">
    <property type="entry name" value="PKS_PP"/>
    <property type="match status" value="1"/>
</dbReference>
<dbReference type="CDD" id="cd02440">
    <property type="entry name" value="AdoMet_MTases"/>
    <property type="match status" value="1"/>
</dbReference>
<dbReference type="InterPro" id="IPR016036">
    <property type="entry name" value="Malonyl_transacylase_ACP-bd"/>
</dbReference>
<dbReference type="Pfam" id="PF07993">
    <property type="entry name" value="NAD_binding_4"/>
    <property type="match status" value="1"/>
</dbReference>
<dbReference type="Pfam" id="PF21089">
    <property type="entry name" value="PKS_DH_N"/>
    <property type="match status" value="1"/>
</dbReference>
<evidence type="ECO:0000256" key="7">
    <source>
        <dbReference type="ARBA" id="ARBA00023002"/>
    </source>
</evidence>
<dbReference type="InterPro" id="IPR009081">
    <property type="entry name" value="PP-bd_ACP"/>
</dbReference>
<evidence type="ECO:0000259" key="14">
    <source>
        <dbReference type="PROSITE" id="PS52019"/>
    </source>
</evidence>
<evidence type="ECO:0000256" key="8">
    <source>
        <dbReference type="ARBA" id="ARBA00023268"/>
    </source>
</evidence>
<evidence type="ECO:0000256" key="4">
    <source>
        <dbReference type="ARBA" id="ARBA00022603"/>
    </source>
</evidence>
<evidence type="ECO:0000256" key="10">
    <source>
        <dbReference type="PROSITE-ProRule" id="PRU01363"/>
    </source>
</evidence>
<accession>A0A9P4JYM6</accession>
<dbReference type="Gene3D" id="3.30.559.10">
    <property type="entry name" value="Chloramphenicol acetyltransferase-like domain"/>
    <property type="match status" value="1"/>
</dbReference>
<dbReference type="InterPro" id="IPR029063">
    <property type="entry name" value="SAM-dependent_MTases_sf"/>
</dbReference>
<dbReference type="SMART" id="SM00822">
    <property type="entry name" value="PKS_KR"/>
    <property type="match status" value="1"/>
</dbReference>
<dbReference type="EMBL" id="ML986729">
    <property type="protein sequence ID" value="KAF2258901.1"/>
    <property type="molecule type" value="Genomic_DNA"/>
</dbReference>
<dbReference type="InterPro" id="IPR001242">
    <property type="entry name" value="Condensation_dom"/>
</dbReference>
<feature type="domain" description="PKS/mFAS DH" evidence="14">
    <location>
        <begin position="940"/>
        <end position="1249"/>
    </location>
</feature>
<dbReference type="InterPro" id="IPR049552">
    <property type="entry name" value="PKS_DH_N"/>
</dbReference>
<sequence>MASTKRIAIVGSSCRLPGNVSSPLEFWQLLSNPQDLRQNIPQNRFNSTAFYHPHPEHHGTSNVTSGYFLEDDISRFDAGFFSIHPREAESIDPQHRMALELTFEALESAGYSLESIRGSKTGVFAGVMCADYHDVQLRDTLRMPQYHATGTARSILSNRLSYFYDLKGPSMTIDTACSSSLVAVHLAVQSLRNGECDTAIVAGVNLILGPEMFMATSNLHMLSPDGRCKMWDSDADGYARGEGAVVVVLTTLENALLRGDHVESIIRESGVNSDGRTPGITMPSASSQTELIRTTFQRAGLNPLLSTDRCQYFEAHGTGTQAGDTAESEAIHCVFWPDERPFEDEEETKLIVGSAKTVIGHLEGAAGLAGLLKASLAIQNSLIPANLHFNQLNAKIVPFYNNMVVPTASYGWPHLPPGTARRACVNSFGFGGTNAHVILESPDETMPEPQLIRGPPNAYGPFLFSAASLAALRKTIGQYRRFLSNEPSIDLQSLALILNKRRSLLPHRIAFISDSGHDLLQRMNEWLELFEKKDSSASVLAAEKTRIPDRILGVFTGQGTQWPEMGRGLLLHCSLFEKTVRIMDDALKSLPDPPEWSIACELSKNAEESKVHQPEFSQPLCTAVQIALVDILRECGVRFDVVIGHSSGEIAAAYAAHRISADNAIRIAYYRGIAVAREPAGDGHHSMMAVGCSFIQAKTICEKYSLSDNVFVAAHNAPSSITLAGDVPSLAAAQSILTSQGFPTRMLRVSRAYHSPLIASCSSQYISDLRTCNIDYCHSPAPVWISSIHGYPMDASSDALDDDYWVENLLKPVLFLEAVEEAIEHYGPFVATLEVGPHVALKTPVTQVVNGLTGDAPPYIGTLTRDADDASSILRTLASLLEIGLPTLNLERFWNMFGPYNVHGSFPLEKLPSYAWDHSRSYWRESWISKEFRFQKGPPRQLLGPRQTYSNFQMRWMTIVTVKDVPWLRGHIVQGDVVFPAAAYCAMAIDAATECFSDFPIHAIELEDVHFEAPLLIDEAKSGVEICFTLDIIPGDSSDRHNGATDYAVARFSCTAASVDSENTPGRIAFGKIVVHKAALTESDSPSSSASLSGLRPVSAREFYHELGEIGLEYSGVFKGLLDIHRRALYAQTSIQRFKSDFSLHPAILDLYFQTLLAAYAAPGDGSLWSPFVPQYVKKIRVQSSAWDKQNQDNPWVHVNATITGIDVSHEKQQATILGDIETYSSRSPMTEVQIEGLKCAALVPKKPENEGALYSTITWKPCISNGIVANKAAEIDSGASDLIETCERLVLFYYKRLRNLVSDDKVPLTHRPLFNFIDYLLPLVKGGQHPTAHSNWLDDNIDTIRKLESRYPQIVDVQLIRTVGEHIPEVVLGSTTILEHMLEDSMLSRLYVEGIGFESVNSSLALGVSQIAHKYPRMNILEIGGGTGATTARILDALGDDFRTYTFTDISSGFFAAAQMRFSAWGDRIKFKTLDIEQKPDSGSFKPGTYDLVIASNVLHATRSLKITMENVRSLLHPGGYLVMAELTGEVLRTGFMMCGLPGWWLGTDDGRKYSPKLCCAQWHELLLSSGFSGNDAVVFDNEDSANHALSVIVSQALNADLQRIRTPLSGPSPMQAHILVIGELSEQEQLLALLRGHCIKVTVVTSLLDLDHGHLVGRPHVLFLEELYAAVLANLGPETLRMLQLLVQSARSILWFTLARETEHPFSNMLAGLVRSLRNETSGVKMQMIDVDRISDASPSFVAVTFVQLVTSFTISSEVLWAVEPELCLRSGLVMVPRILPVAKMNDEGSVSGHAIAAKMPPSYVQPPNSTRLFSDTKTYILFGMTGEIGQSLCRWMVASGARFIVMASRNPSLDVAWCEDLIRAGANVLVHQVDVSDQLSLHSMLEELRDTWPPVGGITHAAMVLSDATFASLTVEDMERVFRPKVDGCLNLDREFEDYDLDFFIMFSSLASIVGNIGQSNYVAANMCMPTVAYQRRRRGLAATVIHLGMIIGLGHMNRASADQIKMLEKQYNHMRLSETQLHDIFAQAIVAGRADSGYPLEIITGLKPSGGDLKPLWYDNVMFSHHHKHMSENMSQENELGEKTAPVGAQISSARSEQVAFELVLGLLKHHLTRILQLNSGAIDLHAPLTSLGVDSLMAVGISSKLHEDLGYKVSVMSILSGISTHEICRGALSVLRAVSMQTEPKKVGPEESDPSPKSFSASLLGAPLSTTVNTASVDTSAASSSTIATSEAATEADIDRAPSRRGPISHRQARIWYMLQTSDNPTSYNCTWMYKIIGSIDSASLRNAIHLAVNRHESLRTAFVTDGSSTDIMQYVLLESQYTWSYRSTCTDEEVKKRFEDVRVHTYGLAEGRTVVADLLSCAEDRHYLLIGCHHIVIDGISLQIVLQDMVTIYASGAIAASPSAQYLDFTLHENASWKGDQAFWESQLLKPEEPLPLFPFAKRSHRKALLHPSMSNHERSVSEDLCTRISLACQNLRVTRMHFYLSIFQIMIARLTGAENFCIGIGDASRHDVRFARVVGFMTNILPIQACVSDYHTIGHLIQNTKRTVLSAMEHSDISFDKLLSVWGIERSDSDPPLFQVMFNYVSGAGQKMHLGTATMEYEKSFDAQHPQDLLLTVIEKTQSDTTLEFAVQDDLYDTDHARMIIEVYMAVLEAALESPQAQIGQVDYLCKSRGNPRDSLKAKELSPPQHSNLYELIKSSSERCRDNIAVKDDISKSLTYAELLVQANAIAYTLLATGLKSKEAVIVSGEQTADMLCAIIALWQLGAVYVPLDIHNPIEQNKAIAQNHKSTTALCVGGTAIASAQKLGLQYIFDLSDKSGPDPKTLHFVYTHYGIESHAVVLYTSGSTGSPKGVVLTHSNLLTQAMAAKERLLLKGPTVLQQSGIGFDASLFQMLAALTTGGTLIMTSARHDPEAVVRLIQAEHVTVTLAVPSEYLIWSIHGALATKPLENWRLAICGGEAMTEGVVKVFQSLNLPNLELINAYGPTECSVCCTMGSVDYRSDRLQYPVSIGSALPHYDVFIADQDGRRLPAGWTGEICVTGAGVSPGYVPNAVFIGSGTSVSGSINNVYKTGDRGRASGNNSITWMGRQAGNTMIKLRGHRIELTAVSESFIHASNGRIRQCAVILKDGQSPLLVAFVVMDHSGACTGPKELMAEMITRDSIPSYMRPSLVVELDALPLSVNGKVDYHVLHELPLHEDLASSDDEYTLTSAEAAVATIWRDILADVLQHTLLAPETDFFAVGGNSLLLLRVLQRLRHMRSSLALSDLLKSTTIKGMANAVEGNTGAMPGIKIGDQNVDWAAETLPPDLEEPEHDEGLSVLLTGSTGFLGRVLLEHLLQDDRVSRIHCIAVRSPEKLHSFEPRKKITVHKGDLSEARMGLPEDNFRRLRNEIDVIIHNGATVSFLRSYDSLRAANVGSTRELIRLAVMRRIPIHYVSTAGLAQVTRLEAFPEISVSDYQPGEGINGYLASKWASEVLLEKAHARSSLPVAIYRPTSIVASTDLSFASGTGVSRSPPEDALQNLLRYSVELSTTPSLTRWRGSFDLVGVGVVARTIVDGLYNSPPQGINILHISGMKRVPVKYLRDFLAKMSGKAIEETNVSDWIERARAVGLHEDIASWIANVASEGYSLPLIESASSIPTLQPRPTVQGQSKEAPHSQIYAIANSIKKNSVSCRQPPDCQLRGYWRLSTDGRAAPWAIVTKQS</sequence>
<dbReference type="GO" id="GO:0031177">
    <property type="term" value="F:phosphopantetheine binding"/>
    <property type="evidence" value="ECO:0007669"/>
    <property type="project" value="InterPro"/>
</dbReference>
<dbReference type="Pfam" id="PF00109">
    <property type="entry name" value="ketoacyl-synt"/>
    <property type="match status" value="1"/>
</dbReference>
<dbReference type="SMART" id="SM00826">
    <property type="entry name" value="PKS_DH"/>
    <property type="match status" value="1"/>
</dbReference>
<dbReference type="PROSITE" id="PS00606">
    <property type="entry name" value="KS3_1"/>
    <property type="match status" value="1"/>
</dbReference>
<dbReference type="InterPro" id="IPR056501">
    <property type="entry name" value="NAD-bd_HRPKS_sdrA"/>
</dbReference>
<evidence type="ECO:0000256" key="11">
    <source>
        <dbReference type="SAM" id="MobiDB-lite"/>
    </source>
</evidence>
<evidence type="ECO:0000259" key="12">
    <source>
        <dbReference type="PROSITE" id="PS50075"/>
    </source>
</evidence>
<dbReference type="CDD" id="cd05274">
    <property type="entry name" value="KR_FAS_SDR_x"/>
    <property type="match status" value="1"/>
</dbReference>
<dbReference type="CDD" id="cd19532">
    <property type="entry name" value="C_PKS-NRPS"/>
    <property type="match status" value="1"/>
</dbReference>
<evidence type="ECO:0000256" key="1">
    <source>
        <dbReference type="ARBA" id="ARBA00022450"/>
    </source>
</evidence>
<dbReference type="InterPro" id="IPR023213">
    <property type="entry name" value="CAT-like_dom_sf"/>
</dbReference>
<dbReference type="InterPro" id="IPR006162">
    <property type="entry name" value="Ppantetheine_attach_site"/>
</dbReference>
<name>A0A9P4JYM6_9PLEO</name>
<dbReference type="PROSITE" id="PS52004">
    <property type="entry name" value="KS3_2"/>
    <property type="match status" value="1"/>
</dbReference>
<dbReference type="SUPFAM" id="SSF53901">
    <property type="entry name" value="Thiolase-like"/>
    <property type="match status" value="1"/>
</dbReference>
<dbReference type="InterPro" id="IPR057326">
    <property type="entry name" value="KR_dom"/>
</dbReference>
<dbReference type="OrthoDB" id="329835at2759"/>
<dbReference type="GO" id="GO:0008168">
    <property type="term" value="F:methyltransferase activity"/>
    <property type="evidence" value="ECO:0007669"/>
    <property type="project" value="UniProtKB-KW"/>
</dbReference>
<feature type="region of interest" description="C-terminal hotdog fold" evidence="10">
    <location>
        <begin position="1095"/>
        <end position="1249"/>
    </location>
</feature>
<dbReference type="InterPro" id="IPR020841">
    <property type="entry name" value="PKS_Beta-ketoAc_synthase_dom"/>
</dbReference>
<dbReference type="SMART" id="SM00827">
    <property type="entry name" value="PKS_AT"/>
    <property type="match status" value="1"/>
</dbReference>
<dbReference type="PANTHER" id="PTHR43775:SF20">
    <property type="entry name" value="HYBRID PKS-NRPS SYNTHETASE APDA"/>
    <property type="match status" value="1"/>
</dbReference>
<dbReference type="SUPFAM" id="SSF53335">
    <property type="entry name" value="S-adenosyl-L-methionine-dependent methyltransferases"/>
    <property type="match status" value="1"/>
</dbReference>
<dbReference type="Gene3D" id="1.10.1200.10">
    <property type="entry name" value="ACP-like"/>
    <property type="match status" value="2"/>
</dbReference>
<keyword evidence="7" id="KW-0560">Oxidoreductase</keyword>
<dbReference type="GO" id="GO:0006633">
    <property type="term" value="P:fatty acid biosynthetic process"/>
    <property type="evidence" value="ECO:0007669"/>
    <property type="project" value="InterPro"/>
</dbReference>
<dbReference type="SUPFAM" id="SSF52151">
    <property type="entry name" value="FabD/lysophospholipase-like"/>
    <property type="match status" value="1"/>
</dbReference>
<dbReference type="Pfam" id="PF16197">
    <property type="entry name" value="KAsynt_C_assoc"/>
    <property type="match status" value="1"/>
</dbReference>
<keyword evidence="8" id="KW-0511">Multifunctional enzyme</keyword>
<dbReference type="Pfam" id="PF14765">
    <property type="entry name" value="PS-DH"/>
    <property type="match status" value="1"/>
</dbReference>
<evidence type="ECO:0000313" key="15">
    <source>
        <dbReference type="EMBL" id="KAF2258901.1"/>
    </source>
</evidence>
<keyword evidence="3" id="KW-0436">Ligase</keyword>
<dbReference type="Pfam" id="PF23114">
    <property type="entry name" value="NAD-bd_HRPKS_sdrA"/>
    <property type="match status" value="1"/>
</dbReference>
<dbReference type="SUPFAM" id="SSF51735">
    <property type="entry name" value="NAD(P)-binding Rossmann-fold domains"/>
    <property type="match status" value="2"/>
</dbReference>
<dbReference type="Pfam" id="PF00698">
    <property type="entry name" value="Acyl_transf_1"/>
    <property type="match status" value="1"/>
</dbReference>
<keyword evidence="2" id="KW-0597">Phosphoprotein</keyword>
<protein>
    <recommendedName>
        <fullName evidence="17">Polyketide synthase</fullName>
    </recommendedName>
</protein>
<dbReference type="InterPro" id="IPR036291">
    <property type="entry name" value="NAD(P)-bd_dom_sf"/>
</dbReference>
<dbReference type="GO" id="GO:0032259">
    <property type="term" value="P:methylation"/>
    <property type="evidence" value="ECO:0007669"/>
    <property type="project" value="UniProtKB-KW"/>
</dbReference>
<dbReference type="Pfam" id="PF08242">
    <property type="entry name" value="Methyltransf_12"/>
    <property type="match status" value="1"/>
</dbReference>
<dbReference type="Gene3D" id="3.40.50.12780">
    <property type="entry name" value="N-terminal domain of ligase-like"/>
    <property type="match status" value="1"/>
</dbReference>
<dbReference type="FunFam" id="3.40.47.10:FF:000019">
    <property type="entry name" value="Polyketide synthase type I"/>
    <property type="match status" value="1"/>
</dbReference>
<dbReference type="InterPro" id="IPR014043">
    <property type="entry name" value="Acyl_transferase_dom"/>
</dbReference>
<proteinExistence type="inferred from homology"/>
<dbReference type="SUPFAM" id="SSF55048">
    <property type="entry name" value="Probable ACP-binding domain of malonyl-CoA ACP transacylase"/>
    <property type="match status" value="1"/>
</dbReference>
<comment type="similarity">
    <text evidence="9">Belongs to the NRP synthetase family.</text>
</comment>
<dbReference type="GO" id="GO:0030639">
    <property type="term" value="P:polyketide biosynthetic process"/>
    <property type="evidence" value="ECO:0007669"/>
    <property type="project" value="UniProtKB-ARBA"/>
</dbReference>
<dbReference type="PROSITE" id="PS00455">
    <property type="entry name" value="AMP_BINDING"/>
    <property type="match status" value="1"/>
</dbReference>
<dbReference type="PROSITE" id="PS50075">
    <property type="entry name" value="CARRIER"/>
    <property type="match status" value="2"/>
</dbReference>
<feature type="region of interest" description="Disordered" evidence="11">
    <location>
        <begin position="2228"/>
        <end position="2251"/>
    </location>
</feature>
<dbReference type="InterPro" id="IPR050091">
    <property type="entry name" value="PKS_NRPS_Biosynth_Enz"/>
</dbReference>
<dbReference type="InterPro" id="IPR014030">
    <property type="entry name" value="Ketoacyl_synth_N"/>
</dbReference>
<feature type="domain" description="Carrier" evidence="12">
    <location>
        <begin position="3214"/>
        <end position="3292"/>
    </location>
</feature>
<feature type="domain" description="Ketosynthase family 3 (KS3)" evidence="13">
    <location>
        <begin position="4"/>
        <end position="441"/>
    </location>
</feature>
<keyword evidence="16" id="KW-1185">Reference proteome</keyword>
<feature type="domain" description="Carrier" evidence="12">
    <location>
        <begin position="2103"/>
        <end position="2180"/>
    </location>
</feature>
<feature type="region of interest" description="N-terminal hotdog fold" evidence="10">
    <location>
        <begin position="940"/>
        <end position="1080"/>
    </location>
</feature>
<dbReference type="InterPro" id="IPR036736">
    <property type="entry name" value="ACP-like_sf"/>
</dbReference>
<dbReference type="PANTHER" id="PTHR43775">
    <property type="entry name" value="FATTY ACID SYNTHASE"/>
    <property type="match status" value="1"/>
</dbReference>
<feature type="compositionally biased region" description="Low complexity" evidence="11">
    <location>
        <begin position="2228"/>
        <end position="2240"/>
    </location>
</feature>
<dbReference type="InterPro" id="IPR013217">
    <property type="entry name" value="Methyltransf_12"/>
</dbReference>
<dbReference type="Pfam" id="PF00668">
    <property type="entry name" value="Condensation"/>
    <property type="match status" value="1"/>
</dbReference>
<dbReference type="SUPFAM" id="SSF52777">
    <property type="entry name" value="CoA-dependent acyltransferases"/>
    <property type="match status" value="2"/>
</dbReference>
<dbReference type="Pfam" id="PF08659">
    <property type="entry name" value="KR"/>
    <property type="match status" value="1"/>
</dbReference>
<keyword evidence="6" id="KW-0677">Repeat</keyword>
<evidence type="ECO:0000256" key="2">
    <source>
        <dbReference type="ARBA" id="ARBA00022553"/>
    </source>
</evidence>
<gene>
    <name evidence="15" type="ORF">CC78DRAFT_621456</name>
</gene>
<dbReference type="SUPFAM" id="SSF47336">
    <property type="entry name" value="ACP-like"/>
    <property type="match status" value="2"/>
</dbReference>
<evidence type="ECO:0000256" key="5">
    <source>
        <dbReference type="ARBA" id="ARBA00022679"/>
    </source>
</evidence>
<evidence type="ECO:0000313" key="16">
    <source>
        <dbReference type="Proteomes" id="UP000800093"/>
    </source>
</evidence>
<feature type="active site" description="Proton acceptor; for dehydratase activity" evidence="10">
    <location>
        <position position="971"/>
    </location>
</feature>
<dbReference type="InterPro" id="IPR049551">
    <property type="entry name" value="PKS_DH_C"/>
</dbReference>
<dbReference type="Pfam" id="PF02801">
    <property type="entry name" value="Ketoacyl-synt_C"/>
    <property type="match status" value="1"/>
</dbReference>
<dbReference type="InterPro" id="IPR001227">
    <property type="entry name" value="Ac_transferase_dom_sf"/>
</dbReference>